<dbReference type="SUPFAM" id="SSF53807">
    <property type="entry name" value="Helical backbone' metal receptor"/>
    <property type="match status" value="1"/>
</dbReference>
<dbReference type="PANTHER" id="PTHR21343:SF1">
    <property type="entry name" value="COBYRIC ACID SYNTHASE"/>
    <property type="match status" value="1"/>
</dbReference>
<name>A0A2N0QKN7_9GLOM</name>
<protein>
    <recommendedName>
        <fullName evidence="2">Fe/B12 periplasmic-binding domain-containing protein</fullName>
    </recommendedName>
</protein>
<dbReference type="Gene3D" id="3.40.50.880">
    <property type="match status" value="1"/>
</dbReference>
<dbReference type="InterPro" id="IPR011698">
    <property type="entry name" value="GATase_3"/>
</dbReference>
<feature type="non-terminal residue" evidence="3">
    <location>
        <position position="199"/>
    </location>
</feature>
<proteinExistence type="predicted"/>
<dbReference type="PROSITE" id="PS51274">
    <property type="entry name" value="GATASE_COBBQ"/>
    <property type="match status" value="1"/>
</dbReference>
<dbReference type="InterPro" id="IPR002491">
    <property type="entry name" value="ABC_transptr_periplasmic_BD"/>
</dbReference>
<dbReference type="Gene3D" id="3.40.50.1980">
    <property type="entry name" value="Nitrogenase molybdenum iron protein domain"/>
    <property type="match status" value="1"/>
</dbReference>
<dbReference type="Proteomes" id="UP000232688">
    <property type="component" value="Unassembled WGS sequence"/>
</dbReference>
<dbReference type="Pfam" id="PF01497">
    <property type="entry name" value="Peripla_BP_2"/>
    <property type="match status" value="1"/>
</dbReference>
<dbReference type="VEuPathDB" id="FungiDB:RhiirA1_483338"/>
<evidence type="ECO:0000313" key="3">
    <source>
        <dbReference type="EMBL" id="PKC51625.1"/>
    </source>
</evidence>
<dbReference type="GO" id="GO:0003824">
    <property type="term" value="F:catalytic activity"/>
    <property type="evidence" value="ECO:0007669"/>
    <property type="project" value="InterPro"/>
</dbReference>
<reference evidence="3 4" key="2">
    <citation type="submission" date="2017-10" db="EMBL/GenBank/DDBJ databases">
        <title>Genome analyses suggest a sexual origin of heterokaryosis in a supposedly ancient asexual fungus.</title>
        <authorList>
            <person name="Corradi N."/>
            <person name="Sedzielewska K."/>
            <person name="Noel J."/>
            <person name="Charron P."/>
            <person name="Farinelli L."/>
            <person name="Marton T."/>
            <person name="Kruger M."/>
            <person name="Pelin A."/>
            <person name="Brachmann A."/>
            <person name="Corradi N."/>
        </authorList>
    </citation>
    <scope>NUCLEOTIDE SEQUENCE [LARGE SCALE GENOMIC DNA]</scope>
    <source>
        <strain evidence="3 4">A1</strain>
    </source>
</reference>
<organism evidence="3 4">
    <name type="scientific">Rhizophagus irregularis</name>
    <dbReference type="NCBI Taxonomy" id="588596"/>
    <lineage>
        <taxon>Eukaryota</taxon>
        <taxon>Fungi</taxon>
        <taxon>Fungi incertae sedis</taxon>
        <taxon>Mucoromycota</taxon>
        <taxon>Glomeromycotina</taxon>
        <taxon>Glomeromycetes</taxon>
        <taxon>Glomerales</taxon>
        <taxon>Glomeraceae</taxon>
        <taxon>Rhizophagus</taxon>
    </lineage>
</organism>
<comment type="caution">
    <text evidence="3">The sequence shown here is derived from an EMBL/GenBank/DDBJ whole genome shotgun (WGS) entry which is preliminary data.</text>
</comment>
<sequence length="199" mass="22118">MIFGICGGYQMLGNQISDPAEVESSYQMIEGLGLIPMQTIMAKDKTTVRSEGIAMIGKERIDVEGYEIHMGKFLAPICMGLAPIRNRASFNHKREEAFDILAQVVRENIQLTQLLGYLGLSSSLVGVDKYSDWPEEVKTLPQLGSDLSIDMDKVEELKPDLVLASLSVPGMERNIEQFKKRKIPYVIVPNPKSLTEVGD</sequence>
<keyword evidence="1" id="KW-0315">Glutamine amidotransferase</keyword>
<feature type="domain" description="Fe/B12 periplasmic-binding" evidence="2">
    <location>
        <begin position="103"/>
        <end position="199"/>
    </location>
</feature>
<dbReference type="Pfam" id="PF07685">
    <property type="entry name" value="GATase_3"/>
    <property type="match status" value="1"/>
</dbReference>
<dbReference type="PROSITE" id="PS50983">
    <property type="entry name" value="FE_B12_PBP"/>
    <property type="match status" value="1"/>
</dbReference>
<accession>A0A2N0QKN7</accession>
<dbReference type="AlphaFoldDB" id="A0A2N0QKN7"/>
<dbReference type="InterPro" id="IPR029062">
    <property type="entry name" value="Class_I_gatase-like"/>
</dbReference>
<evidence type="ECO:0000313" key="4">
    <source>
        <dbReference type="Proteomes" id="UP000232688"/>
    </source>
</evidence>
<gene>
    <name evidence="3" type="ORF">RhiirA1_483338</name>
</gene>
<dbReference type="PANTHER" id="PTHR21343">
    <property type="entry name" value="DETHIOBIOTIN SYNTHETASE"/>
    <property type="match status" value="1"/>
</dbReference>
<evidence type="ECO:0000256" key="1">
    <source>
        <dbReference type="ARBA" id="ARBA00022962"/>
    </source>
</evidence>
<dbReference type="SUPFAM" id="SSF52317">
    <property type="entry name" value="Class I glutamine amidotransferase-like"/>
    <property type="match status" value="1"/>
</dbReference>
<evidence type="ECO:0000259" key="2">
    <source>
        <dbReference type="PROSITE" id="PS50983"/>
    </source>
</evidence>
<reference evidence="3 4" key="1">
    <citation type="submission" date="2017-10" db="EMBL/GenBank/DDBJ databases">
        <title>Extensive intraspecific genome diversity in a model arbuscular mycorrhizal fungus.</title>
        <authorList>
            <person name="Chen E.C.H."/>
            <person name="Morin E."/>
            <person name="Baudet D."/>
            <person name="Noel J."/>
            <person name="Ndikumana S."/>
            <person name="Charron P."/>
            <person name="St-Onge C."/>
            <person name="Giorgi J."/>
            <person name="Grigoriev I.V."/>
            <person name="Roux C."/>
            <person name="Martin F.M."/>
            <person name="Corradi N."/>
        </authorList>
    </citation>
    <scope>NUCLEOTIDE SEQUENCE [LARGE SCALE GENOMIC DNA]</scope>
    <source>
        <strain evidence="3 4">A1</strain>
    </source>
</reference>
<dbReference type="EMBL" id="LLXH01007298">
    <property type="protein sequence ID" value="PKC51625.1"/>
    <property type="molecule type" value="Genomic_DNA"/>
</dbReference>